<feature type="transmembrane region" description="Helical" evidence="14">
    <location>
        <begin position="408"/>
        <end position="434"/>
    </location>
</feature>
<feature type="compositionally biased region" description="Basic and acidic residues" evidence="13">
    <location>
        <begin position="12"/>
        <end position="21"/>
    </location>
</feature>
<keyword evidence="9 14" id="KW-1133">Transmembrane helix</keyword>
<feature type="transmembrane region" description="Helical" evidence="14">
    <location>
        <begin position="351"/>
        <end position="371"/>
    </location>
</feature>
<dbReference type="GO" id="GO:0012505">
    <property type="term" value="C:endomembrane system"/>
    <property type="evidence" value="ECO:0007669"/>
    <property type="project" value="UniProtKB-SubCell"/>
</dbReference>
<evidence type="ECO:0000313" key="17">
    <source>
        <dbReference type="Proteomes" id="UP000501690"/>
    </source>
</evidence>
<feature type="transmembrane region" description="Helical" evidence="14">
    <location>
        <begin position="63"/>
        <end position="84"/>
    </location>
</feature>
<name>A0A4D6M4D0_VIGUN</name>
<keyword evidence="11" id="KW-0927">Auxin signaling pathway</keyword>
<feature type="transmembrane region" description="Helical" evidence="14">
    <location>
        <begin position="181"/>
        <end position="202"/>
    </location>
</feature>
<evidence type="ECO:0000256" key="14">
    <source>
        <dbReference type="SAM" id="Phobius"/>
    </source>
</evidence>
<dbReference type="Pfam" id="PF01490">
    <property type="entry name" value="Aa_trans"/>
    <property type="match status" value="1"/>
</dbReference>
<dbReference type="GO" id="GO:0006865">
    <property type="term" value="P:amino acid transport"/>
    <property type="evidence" value="ECO:0007669"/>
    <property type="project" value="UniProtKB-KW"/>
</dbReference>
<gene>
    <name evidence="16" type="ORF">DEO72_LG6g53</name>
</gene>
<dbReference type="OrthoDB" id="40134at2759"/>
<keyword evidence="5" id="KW-1003">Cell membrane</keyword>
<feature type="transmembrane region" description="Helical" evidence="14">
    <location>
        <begin position="377"/>
        <end position="396"/>
    </location>
</feature>
<keyword evidence="17" id="KW-1185">Reference proteome</keyword>
<evidence type="ECO:0000256" key="11">
    <source>
        <dbReference type="ARBA" id="ARBA00023294"/>
    </source>
</evidence>
<keyword evidence="7" id="KW-0769">Symport</keyword>
<evidence type="ECO:0000256" key="5">
    <source>
        <dbReference type="ARBA" id="ARBA00022475"/>
    </source>
</evidence>
<evidence type="ECO:0000256" key="6">
    <source>
        <dbReference type="ARBA" id="ARBA00022692"/>
    </source>
</evidence>
<feature type="transmembrane region" description="Helical" evidence="14">
    <location>
        <begin position="157"/>
        <end position="175"/>
    </location>
</feature>
<dbReference type="GO" id="GO:0005886">
    <property type="term" value="C:plasma membrane"/>
    <property type="evidence" value="ECO:0007669"/>
    <property type="project" value="UniProtKB-SubCell"/>
</dbReference>
<keyword evidence="6 14" id="KW-0812">Transmembrane</keyword>
<keyword evidence="10 14" id="KW-0472">Membrane</keyword>
<evidence type="ECO:0000259" key="15">
    <source>
        <dbReference type="Pfam" id="PF01490"/>
    </source>
</evidence>
<dbReference type="Gene3D" id="1.20.1740.10">
    <property type="entry name" value="Amino acid/polyamine transporter I"/>
    <property type="match status" value="1"/>
</dbReference>
<evidence type="ECO:0000256" key="4">
    <source>
        <dbReference type="ARBA" id="ARBA00022448"/>
    </source>
</evidence>
<evidence type="ECO:0000256" key="13">
    <source>
        <dbReference type="SAM" id="MobiDB-lite"/>
    </source>
</evidence>
<evidence type="ECO:0000256" key="9">
    <source>
        <dbReference type="ARBA" id="ARBA00022989"/>
    </source>
</evidence>
<comment type="function">
    <text evidence="12">Carrier protein involved in proton-driven auxin influx. Mediates the formation of auxin gradient from developing leaves (site of auxin biosynthesis) to tips by contributing to the loading of auxin in vascular tissues and facilitating acropetal (base to tip) auxin transport within inner tissues of the root apex, and basipetal (tip to base) auxin transport within outer tissues of the root apex. May be involved in lateral roots and nodules formation.</text>
</comment>
<dbReference type="InterPro" id="IPR013057">
    <property type="entry name" value="AA_transpt_TM"/>
</dbReference>
<comment type="subcellular location">
    <subcellularLocation>
        <location evidence="2">Cell membrane</location>
    </subcellularLocation>
    <subcellularLocation>
        <location evidence="1">Endomembrane system</location>
        <topology evidence="1">Multi-pass membrane protein</topology>
    </subcellularLocation>
</comment>
<dbReference type="PANTHER" id="PTHR48017">
    <property type="entry name" value="OS05G0424000 PROTEIN-RELATED"/>
    <property type="match status" value="1"/>
</dbReference>
<feature type="transmembrane region" description="Helical" evidence="14">
    <location>
        <begin position="266"/>
        <end position="289"/>
    </location>
</feature>
<evidence type="ECO:0000256" key="2">
    <source>
        <dbReference type="ARBA" id="ARBA00004236"/>
    </source>
</evidence>
<sequence>MEHGIGNGAMRSSRDQQKEEWNASEEEDARKAKWWYSSFHNVTAMVGAGVLGLPFAIAQLGWVPGLIMIMASWLLTFYTLWLLAEMHEMVPGERFDRYYDLGVHVLGPKKGLWFVMPQQLTVQVASAIVYCVTGGKSLKKFFEMLSVHGMSDIRQTYYILMFVVLQIMLSQTPNFHKLKAVSSLAAVMSICYSMVAFVMSIIEGLQGRPRSYSVRSHTTAGKTFDAFNALGTIAFAFAGHSVALEIQATLPSTVEKPSKIPMWRGVVFAYCIVIFCYLTVAVSGFWAFGNAVEDDVLITLEHPFWLIAIANLMVFIHVVGSFQVFSMPVFDTIETKVVEKLNCNRSAMLRLVCRTIFVCVVGFIGMCVPFFGGLLGFFGGLAFTSTSYIIPCVLWLEATKPRRWSFHWVLSWLSIIVGLMIACLAPIGGIRTIVVSAKTYKLFS</sequence>
<feature type="transmembrane region" description="Helical" evidence="14">
    <location>
        <begin position="304"/>
        <end position="330"/>
    </location>
</feature>
<dbReference type="Proteomes" id="UP000501690">
    <property type="component" value="Linkage Group LG6"/>
</dbReference>
<evidence type="ECO:0000256" key="3">
    <source>
        <dbReference type="ARBA" id="ARBA00005590"/>
    </source>
</evidence>
<reference evidence="16 17" key="1">
    <citation type="submission" date="2019-04" db="EMBL/GenBank/DDBJ databases">
        <title>An improved genome assembly and genetic linkage map for asparagus bean, Vigna unguiculata ssp. sesquipedialis.</title>
        <authorList>
            <person name="Xia Q."/>
            <person name="Zhang R."/>
            <person name="Dong Y."/>
        </authorList>
    </citation>
    <scope>NUCLEOTIDE SEQUENCE [LARGE SCALE GENOMIC DNA]</scope>
    <source>
        <tissue evidence="16">Leaf</tissue>
    </source>
</reference>
<feature type="transmembrane region" description="Helical" evidence="14">
    <location>
        <begin position="39"/>
        <end position="57"/>
    </location>
</feature>
<evidence type="ECO:0000313" key="16">
    <source>
        <dbReference type="EMBL" id="QCD95361.1"/>
    </source>
</evidence>
<feature type="region of interest" description="Disordered" evidence="13">
    <location>
        <begin position="1"/>
        <end position="23"/>
    </location>
</feature>
<evidence type="ECO:0000256" key="7">
    <source>
        <dbReference type="ARBA" id="ARBA00022847"/>
    </source>
</evidence>
<protein>
    <submittedName>
        <fullName evidence="16">Solute carrier family 36</fullName>
    </submittedName>
</protein>
<dbReference type="AlphaFoldDB" id="A0A4D6M4D0"/>
<comment type="similarity">
    <text evidence="3">Belongs to the amino acid/polyamine transporter 2 family. Amino acid/auxin permease (AAAP) (TC 2.A.18.1) subfamily.</text>
</comment>
<dbReference type="Gramene" id="Vigun01g001700.1.v1.2">
    <property type="protein sequence ID" value="Vigun01g001700.1.v1.2"/>
    <property type="gene ID" value="Vigun01g001700.v1.2"/>
</dbReference>
<evidence type="ECO:0000256" key="12">
    <source>
        <dbReference type="ARBA" id="ARBA00045588"/>
    </source>
</evidence>
<dbReference type="GO" id="GO:0009734">
    <property type="term" value="P:auxin-activated signaling pathway"/>
    <property type="evidence" value="ECO:0007669"/>
    <property type="project" value="UniProtKB-KW"/>
</dbReference>
<keyword evidence="4" id="KW-0813">Transport</keyword>
<dbReference type="EMBL" id="CP039350">
    <property type="protein sequence ID" value="QCD95361.1"/>
    <property type="molecule type" value="Genomic_DNA"/>
</dbReference>
<evidence type="ECO:0000256" key="1">
    <source>
        <dbReference type="ARBA" id="ARBA00004127"/>
    </source>
</evidence>
<proteinExistence type="inferred from homology"/>
<evidence type="ECO:0000256" key="8">
    <source>
        <dbReference type="ARBA" id="ARBA00022970"/>
    </source>
</evidence>
<accession>A0A4D6M4D0</accession>
<feature type="domain" description="Amino acid transporter transmembrane" evidence="15">
    <location>
        <begin position="31"/>
        <end position="429"/>
    </location>
</feature>
<evidence type="ECO:0000256" key="10">
    <source>
        <dbReference type="ARBA" id="ARBA00023136"/>
    </source>
</evidence>
<organism evidence="16 17">
    <name type="scientific">Vigna unguiculata</name>
    <name type="common">Cowpea</name>
    <dbReference type="NCBI Taxonomy" id="3917"/>
    <lineage>
        <taxon>Eukaryota</taxon>
        <taxon>Viridiplantae</taxon>
        <taxon>Streptophyta</taxon>
        <taxon>Embryophyta</taxon>
        <taxon>Tracheophyta</taxon>
        <taxon>Spermatophyta</taxon>
        <taxon>Magnoliopsida</taxon>
        <taxon>eudicotyledons</taxon>
        <taxon>Gunneridae</taxon>
        <taxon>Pentapetalae</taxon>
        <taxon>rosids</taxon>
        <taxon>fabids</taxon>
        <taxon>Fabales</taxon>
        <taxon>Fabaceae</taxon>
        <taxon>Papilionoideae</taxon>
        <taxon>50 kb inversion clade</taxon>
        <taxon>NPAAA clade</taxon>
        <taxon>indigoferoid/millettioid clade</taxon>
        <taxon>Phaseoleae</taxon>
        <taxon>Vigna</taxon>
    </lineage>
</organism>
<dbReference type="GO" id="GO:0015293">
    <property type="term" value="F:symporter activity"/>
    <property type="evidence" value="ECO:0007669"/>
    <property type="project" value="UniProtKB-KW"/>
</dbReference>
<keyword evidence="8" id="KW-0029">Amino-acid transport</keyword>